<comment type="function">
    <text evidence="1 13">Plays a role in the flagellum-specific transport system.</text>
</comment>
<gene>
    <name evidence="13 14" type="primary">fliP</name>
    <name evidence="14" type="ORF">D9V70_00405</name>
</gene>
<evidence type="ECO:0000256" key="6">
    <source>
        <dbReference type="ARBA" id="ARBA00022692"/>
    </source>
</evidence>
<dbReference type="NCBIfam" id="TIGR01103">
    <property type="entry name" value="fliP"/>
    <property type="match status" value="1"/>
</dbReference>
<dbReference type="PROSITE" id="PS01061">
    <property type="entry name" value="FLIP_2"/>
    <property type="match status" value="1"/>
</dbReference>
<dbReference type="PANTHER" id="PTHR30587:SF0">
    <property type="entry name" value="FLAGELLAR BIOSYNTHETIC PROTEIN FLIP"/>
    <property type="match status" value="1"/>
</dbReference>
<comment type="similarity">
    <text evidence="2 13">Belongs to the FliP/MopC/SpaP family.</text>
</comment>
<feature type="transmembrane region" description="Helical" evidence="13">
    <location>
        <begin position="23"/>
        <end position="44"/>
    </location>
</feature>
<keyword evidence="6 13" id="KW-0812">Transmembrane</keyword>
<evidence type="ECO:0000256" key="11">
    <source>
        <dbReference type="ARBA" id="ARBA00023143"/>
    </source>
</evidence>
<feature type="transmembrane region" description="Helical" evidence="13">
    <location>
        <begin position="182"/>
        <end position="215"/>
    </location>
</feature>
<dbReference type="PRINTS" id="PR00951">
    <property type="entry name" value="FLGBIOSNFLIP"/>
</dbReference>
<dbReference type="GO" id="GO:0009425">
    <property type="term" value="C:bacterial-type flagellum basal body"/>
    <property type="evidence" value="ECO:0007669"/>
    <property type="project" value="UniProtKB-SubCell"/>
</dbReference>
<dbReference type="GO" id="GO:0009306">
    <property type="term" value="P:protein secretion"/>
    <property type="evidence" value="ECO:0007669"/>
    <property type="project" value="UniProtKB-UniRule"/>
</dbReference>
<evidence type="ECO:0000256" key="12">
    <source>
        <dbReference type="ARBA" id="ARBA00023225"/>
    </source>
</evidence>
<sequence length="386" mass="43876">MKNNLSSELISNTFQPLLNSAQFFQITSSLSQIILLILIFSWILKKISFFRINNLISRMKIIDRLSLGPNESVVIIQMKEVKLVLGVTSKNITHLHTISSILKTDKIANKIDNSTLENSTFLKSNVFDHFLKNFSKKFWKKKMFYRIIPLLFFLLFCPSVRAEIPGLTSHLLEDGGQTWSVPVQTLVFLTSLTFLPAFLLMMTSFTRIIIVFGLLRNALGTSYAPPNQILIGLALFLTFFIMSPTFDTIYQKAYIPFSEEKISMEDAILKGSIPIKQFMLNQTRIPDLELFSKLAHVSSYKNKNEIPMRILLPSFITSELKTAFQIGFTIFIPFLIIDLVVATVLMALGMMMVPPSTISLPFKLMLFVLVDGWQLLISSLAQSFNT</sequence>
<dbReference type="PANTHER" id="PTHR30587">
    <property type="entry name" value="FLAGELLAR BIOSYNTHETIC PROTEIN FLIP"/>
    <property type="match status" value="1"/>
</dbReference>
<evidence type="ECO:0000256" key="7">
    <source>
        <dbReference type="ARBA" id="ARBA00022795"/>
    </source>
</evidence>
<evidence type="ECO:0000256" key="2">
    <source>
        <dbReference type="ARBA" id="ARBA00006257"/>
    </source>
</evidence>
<evidence type="ECO:0000256" key="4">
    <source>
        <dbReference type="ARBA" id="ARBA00022448"/>
    </source>
</evidence>
<keyword evidence="14" id="KW-0969">Cilium</keyword>
<keyword evidence="7 13" id="KW-1005">Bacterial flagellum biogenesis</keyword>
<dbReference type="PRINTS" id="PR01302">
    <property type="entry name" value="TYPE3IMPPROT"/>
</dbReference>
<comment type="subcellular location">
    <subcellularLocation>
        <location evidence="13">Cell membrane</location>
        <topology evidence="13">Multi-pass membrane protein</topology>
    </subcellularLocation>
    <subcellularLocation>
        <location evidence="13">Bacterial flagellum basal body</location>
    </subcellularLocation>
</comment>
<feature type="transmembrane region" description="Helical" evidence="13">
    <location>
        <begin position="143"/>
        <end position="162"/>
    </location>
</feature>
<dbReference type="OrthoDB" id="9805111at2"/>
<accession>A0A4D6XW29</accession>
<evidence type="ECO:0000256" key="13">
    <source>
        <dbReference type="RuleBase" id="RU362069"/>
    </source>
</evidence>
<keyword evidence="12 13" id="KW-1006">Bacterial flagellum protein export</keyword>
<reference evidence="14 15" key="1">
    <citation type="submission" date="2018-12" db="EMBL/GenBank/DDBJ databases">
        <authorList>
            <person name="Chong R.A."/>
        </authorList>
    </citation>
    <scope>NUCLEOTIDE SEQUENCE [LARGE SCALE GENOMIC DNA]</scope>
    <source>
        <strain evidence="14 15">Lps</strain>
    </source>
</reference>
<keyword evidence="10 13" id="KW-0472">Membrane</keyword>
<proteinExistence type="inferred from homology"/>
<evidence type="ECO:0000256" key="5">
    <source>
        <dbReference type="ARBA" id="ARBA00022475"/>
    </source>
</evidence>
<organism evidence="14 15">
    <name type="scientific">Buchnera aphidicola</name>
    <name type="common">Lipaphis pseudobrassicae</name>
    <dbReference type="NCBI Taxonomy" id="1258543"/>
    <lineage>
        <taxon>Bacteria</taxon>
        <taxon>Pseudomonadati</taxon>
        <taxon>Pseudomonadota</taxon>
        <taxon>Gammaproteobacteria</taxon>
        <taxon>Enterobacterales</taxon>
        <taxon>Erwiniaceae</taxon>
        <taxon>Buchnera</taxon>
    </lineage>
</organism>
<evidence type="ECO:0000313" key="14">
    <source>
        <dbReference type="EMBL" id="QCI21972.1"/>
    </source>
</evidence>
<dbReference type="Pfam" id="PF04347">
    <property type="entry name" value="FliO"/>
    <property type="match status" value="1"/>
</dbReference>
<evidence type="ECO:0000256" key="8">
    <source>
        <dbReference type="ARBA" id="ARBA00022927"/>
    </source>
</evidence>
<dbReference type="Pfam" id="PF00813">
    <property type="entry name" value="FliP"/>
    <property type="match status" value="1"/>
</dbReference>
<dbReference type="NCBIfam" id="NF009438">
    <property type="entry name" value="PRK12797.1"/>
    <property type="match status" value="1"/>
</dbReference>
<keyword evidence="14" id="KW-0966">Cell projection</keyword>
<name>A0A4D6XW29_9GAMM</name>
<dbReference type="GO" id="GO:0005886">
    <property type="term" value="C:plasma membrane"/>
    <property type="evidence" value="ECO:0007669"/>
    <property type="project" value="UniProtKB-SubCell"/>
</dbReference>
<keyword evidence="4 13" id="KW-0813">Transport</keyword>
<feature type="transmembrane region" description="Helical" evidence="13">
    <location>
        <begin position="323"/>
        <end position="348"/>
    </location>
</feature>
<dbReference type="InterPro" id="IPR005837">
    <property type="entry name" value="FliP"/>
</dbReference>
<evidence type="ECO:0000256" key="10">
    <source>
        <dbReference type="ARBA" id="ARBA00023136"/>
    </source>
</evidence>
<dbReference type="EMBL" id="CP034870">
    <property type="protein sequence ID" value="QCI21972.1"/>
    <property type="molecule type" value="Genomic_DNA"/>
</dbReference>
<evidence type="ECO:0000256" key="3">
    <source>
        <dbReference type="ARBA" id="ARBA00021714"/>
    </source>
</evidence>
<dbReference type="AlphaFoldDB" id="A0A4D6XW29"/>
<dbReference type="InterPro" id="IPR022781">
    <property type="entry name" value="Flagellar_biosynth_FliO"/>
</dbReference>
<evidence type="ECO:0000256" key="1">
    <source>
        <dbReference type="ARBA" id="ARBA00003663"/>
    </source>
</evidence>
<evidence type="ECO:0000313" key="15">
    <source>
        <dbReference type="Proteomes" id="UP000298564"/>
    </source>
</evidence>
<evidence type="ECO:0000256" key="9">
    <source>
        <dbReference type="ARBA" id="ARBA00022989"/>
    </source>
</evidence>
<keyword evidence="5 13" id="KW-1003">Cell membrane</keyword>
<feature type="transmembrane region" description="Helical" evidence="13">
    <location>
        <begin position="227"/>
        <end position="246"/>
    </location>
</feature>
<dbReference type="NCBIfam" id="TIGR03500">
    <property type="entry name" value="FliO_TIGR"/>
    <property type="match status" value="1"/>
</dbReference>
<dbReference type="GO" id="GO:0044781">
    <property type="term" value="P:bacterial-type flagellum organization"/>
    <property type="evidence" value="ECO:0007669"/>
    <property type="project" value="UniProtKB-UniRule"/>
</dbReference>
<keyword evidence="9 13" id="KW-1133">Transmembrane helix</keyword>
<dbReference type="PROSITE" id="PS01060">
    <property type="entry name" value="FLIP_1"/>
    <property type="match status" value="1"/>
</dbReference>
<dbReference type="InterPro" id="IPR005838">
    <property type="entry name" value="T3SS_IM_P"/>
</dbReference>
<keyword evidence="8 13" id="KW-0653">Protein transport</keyword>
<feature type="transmembrane region" description="Helical" evidence="13">
    <location>
        <begin position="360"/>
        <end position="381"/>
    </location>
</feature>
<dbReference type="Proteomes" id="UP000298564">
    <property type="component" value="Chromosome"/>
</dbReference>
<keyword evidence="14" id="KW-0282">Flagellum</keyword>
<reference evidence="14 15" key="2">
    <citation type="submission" date="2019-05" db="EMBL/GenBank/DDBJ databases">
        <title>Genome evolution of the obligate endosymbiont Buchnera aphidicola.</title>
        <authorList>
            <person name="Moran N.A."/>
        </authorList>
    </citation>
    <scope>NUCLEOTIDE SEQUENCE [LARGE SCALE GENOMIC DNA]</scope>
    <source>
        <strain evidence="14 15">Lps</strain>
    </source>
</reference>
<keyword evidence="11" id="KW-0975">Bacterial flagellum</keyword>
<protein>
    <recommendedName>
        <fullName evidence="3 13">Flagellar biosynthetic protein FliP</fullName>
    </recommendedName>
</protein>